<dbReference type="RefSeq" id="WP_063377905.1">
    <property type="nucleotide sequence ID" value="NZ_AUXT01000179.1"/>
</dbReference>
<dbReference type="PATRIC" id="fig|1365253.3.peg.3416"/>
<comment type="caution">
    <text evidence="1">The sequence shown here is derived from an EMBL/GenBank/DDBJ whole genome shotgun (WGS) entry which is preliminary data.</text>
</comment>
<organism evidence="1 2">
    <name type="scientific">Pseudoalteromonas luteoviolacea NCIMB 1942</name>
    <dbReference type="NCBI Taxonomy" id="1365253"/>
    <lineage>
        <taxon>Bacteria</taxon>
        <taxon>Pseudomonadati</taxon>
        <taxon>Pseudomonadota</taxon>
        <taxon>Gammaproteobacteria</taxon>
        <taxon>Alteromonadales</taxon>
        <taxon>Pseudoalteromonadaceae</taxon>
        <taxon>Pseudoalteromonas</taxon>
    </lineage>
</organism>
<dbReference type="AlphaFoldDB" id="A0A167AQR7"/>
<evidence type="ECO:0000313" key="2">
    <source>
        <dbReference type="Proteomes" id="UP000076587"/>
    </source>
</evidence>
<gene>
    <name evidence="1" type="ORF">N482_14180</name>
</gene>
<sequence>MSLEQDIANVVSAAEQLTGIVDTKIEDIDNRVAQKAIEIDQKNAAVESRLTAKEQAVDAKIRDFQKALPLAPNLLVDTKYFNGIGKDNVAVDMVSSHSKPWRCWIDYGVEASGTVTRLTLSKLAENGLKPEGEFLTRALGDERTENNFYGSNFKVLLFDVEITKGKDSNPNEGHFFVLSQGVDSYTGWGRGEFLTQSSCWVNVLECSDGIKFYPAANRVANIQVDKSDLGKGWVYKHSTRNGWGGSHSPLFSGKGRMKVAICLPYAGTGDHGNNMIWANDVGHPYSHTDATEFYNKNVKEAS</sequence>
<protein>
    <submittedName>
        <fullName evidence="1">Uncharacterized protein</fullName>
    </submittedName>
</protein>
<name>A0A167AQR7_9GAMM</name>
<proteinExistence type="predicted"/>
<dbReference type="EMBL" id="AUXT01000179">
    <property type="protein sequence ID" value="KZN45692.1"/>
    <property type="molecule type" value="Genomic_DNA"/>
</dbReference>
<evidence type="ECO:0000313" key="1">
    <source>
        <dbReference type="EMBL" id="KZN45692.1"/>
    </source>
</evidence>
<reference evidence="1 2" key="1">
    <citation type="submission" date="2013-07" db="EMBL/GenBank/DDBJ databases">
        <title>Comparative Genomic and Metabolomic Analysis of Twelve Strains of Pseudoalteromonas luteoviolacea.</title>
        <authorList>
            <person name="Vynne N.G."/>
            <person name="Mansson M."/>
            <person name="Gram L."/>
        </authorList>
    </citation>
    <scope>NUCLEOTIDE SEQUENCE [LARGE SCALE GENOMIC DNA]</scope>
    <source>
        <strain evidence="1 2">NCIMB 1942</strain>
    </source>
</reference>
<dbReference type="Proteomes" id="UP000076587">
    <property type="component" value="Unassembled WGS sequence"/>
</dbReference>
<dbReference type="OrthoDB" id="6285109at2"/>
<accession>A0A167AQR7</accession>